<dbReference type="InterPro" id="IPR000014">
    <property type="entry name" value="PAS"/>
</dbReference>
<comment type="subcellular location">
    <subcellularLocation>
        <location evidence="2">Cell inner membrane</location>
    </subcellularLocation>
</comment>
<dbReference type="NCBIfam" id="TIGR00229">
    <property type="entry name" value="sensory_box"/>
    <property type="match status" value="2"/>
</dbReference>
<dbReference type="InterPro" id="IPR013767">
    <property type="entry name" value="PAS_fold"/>
</dbReference>
<dbReference type="SMART" id="SM00267">
    <property type="entry name" value="GGDEF"/>
    <property type="match status" value="1"/>
</dbReference>
<proteinExistence type="predicted"/>
<dbReference type="Gene3D" id="3.30.70.270">
    <property type="match status" value="1"/>
</dbReference>
<feature type="domain" description="CHASE" evidence="8">
    <location>
        <begin position="79"/>
        <end position="301"/>
    </location>
</feature>
<dbReference type="SMART" id="SM00086">
    <property type="entry name" value="PAC"/>
    <property type="match status" value="2"/>
</dbReference>
<gene>
    <name evidence="10" type="ORF">IQ22_01186</name>
</gene>
<dbReference type="Gene3D" id="3.30.450.20">
    <property type="entry name" value="PAS domain"/>
    <property type="match status" value="2"/>
</dbReference>
<dbReference type="InterPro" id="IPR043128">
    <property type="entry name" value="Rev_trsase/Diguanyl_cyclase"/>
</dbReference>
<dbReference type="Proteomes" id="UP000316905">
    <property type="component" value="Unassembled WGS sequence"/>
</dbReference>
<dbReference type="Pfam" id="PF00990">
    <property type="entry name" value="GGDEF"/>
    <property type="match status" value="1"/>
</dbReference>
<feature type="domain" description="GGDEF" evidence="9">
    <location>
        <begin position="658"/>
        <end position="791"/>
    </location>
</feature>
<feature type="domain" description="PAC" evidence="7">
    <location>
        <begin position="574"/>
        <end position="626"/>
    </location>
</feature>
<comment type="cofactor">
    <cofactor evidence="1">
        <name>Mg(2+)</name>
        <dbReference type="ChEBI" id="CHEBI:18420"/>
    </cofactor>
</comment>
<dbReference type="PROSITE" id="PS50839">
    <property type="entry name" value="CHASE"/>
    <property type="match status" value="1"/>
</dbReference>
<dbReference type="GO" id="GO:0003824">
    <property type="term" value="F:catalytic activity"/>
    <property type="evidence" value="ECO:0007669"/>
    <property type="project" value="UniProtKB-ARBA"/>
</dbReference>
<sequence>MLKSLFSSWRTSRPLLLIAGVIATGMAVTVWTWHSLHVNEQEAARIRFEQNVSDTLRSLNEAMSHYERLLHAGSSLFASSGDVSRQQWHAFVESLRLEDLYPGAKGFGYAPLVQASDLPAHTAAIRAEGFPHYAVTSLGHQSALTPVLYLEPFIGQNLKAFGFDMYSEAVRREAMNKARDTGLPVLSGKVTLVQEDQNSQAGALMFQPVYRPGVEHFTQAQRRAALQGFVYLPFRMNELIMTVLDERVMDIALEIYDGETTAPNARLFEHLTAVLQKATDYTPVFVEQRTLQVGSHLWTLRLTALPAFETASSSSHPSNTLIAGTALTLLSSLFLASLFTTRTRAEALAASMSSAFRESEARIRSIVEGAAEGILVTDNTPELNVLSLNPATEHILRLSSATAIGQPLLRLLKPQDSLSVEARLAEIRSGSKKVVRFDIQSLNAHGRPIPLSVSITTTQQDEALRLIVMISDLTELHQAQRSALEASTLSETIFIHAPFCILATDPHGTITSLNPAGEQLLGYSRHELIGQQNATVFHDEAELNERAAQLSEKLGRPVSGNEALFVLARQNIVEEREWTYMRKDGSRIAVNLAINALREADGKVNGYIGIAYDITERKRNEDNIRHLALHDPLTGLPNRNLMIDRMAMSIERAKRNNDMIGVMVLDLDGFKDINDTLGHDVGDKVLKHIAQRLKQSVRQSDTVIRTGGDEFVILLGELRQVEDTANVANKVLKSVDTDLIIDSHRLKLSTSIGIALYPKHGRDLDTLIKSADMAMYEVKKRGKNSYQLALTASRPAAALQDRLL</sequence>
<name>A0A562QJ20_9PSED</name>
<dbReference type="Pfam" id="PF13426">
    <property type="entry name" value="PAS_9"/>
    <property type="match status" value="1"/>
</dbReference>
<dbReference type="Pfam" id="PF03924">
    <property type="entry name" value="CHASE"/>
    <property type="match status" value="1"/>
</dbReference>
<evidence type="ECO:0000259" key="7">
    <source>
        <dbReference type="PROSITE" id="PS50113"/>
    </source>
</evidence>
<evidence type="ECO:0000259" key="6">
    <source>
        <dbReference type="PROSITE" id="PS50112"/>
    </source>
</evidence>
<dbReference type="SMART" id="SM01079">
    <property type="entry name" value="CHASE"/>
    <property type="match status" value="1"/>
</dbReference>
<dbReference type="GO" id="GO:0007165">
    <property type="term" value="P:signal transduction"/>
    <property type="evidence" value="ECO:0007669"/>
    <property type="project" value="UniProtKB-ARBA"/>
</dbReference>
<dbReference type="PANTHER" id="PTHR44757:SF2">
    <property type="entry name" value="BIOFILM ARCHITECTURE MAINTENANCE PROTEIN MBAA"/>
    <property type="match status" value="1"/>
</dbReference>
<dbReference type="InterPro" id="IPR052155">
    <property type="entry name" value="Biofilm_reg_signaling"/>
</dbReference>
<dbReference type="PROSITE" id="PS50112">
    <property type="entry name" value="PAS"/>
    <property type="match status" value="2"/>
</dbReference>
<keyword evidence="11" id="KW-1185">Reference proteome</keyword>
<organism evidence="10 11">
    <name type="scientific">Pseudomonas duriflava</name>
    <dbReference type="NCBI Taxonomy" id="459528"/>
    <lineage>
        <taxon>Bacteria</taxon>
        <taxon>Pseudomonadati</taxon>
        <taxon>Pseudomonadota</taxon>
        <taxon>Gammaproteobacteria</taxon>
        <taxon>Pseudomonadales</taxon>
        <taxon>Pseudomonadaceae</taxon>
        <taxon>Pseudomonas</taxon>
    </lineage>
</organism>
<evidence type="ECO:0000256" key="5">
    <source>
        <dbReference type="ARBA" id="ARBA00023136"/>
    </source>
</evidence>
<feature type="domain" description="PAS" evidence="6">
    <location>
        <begin position="501"/>
        <end position="540"/>
    </location>
</feature>
<dbReference type="CDD" id="cd01949">
    <property type="entry name" value="GGDEF"/>
    <property type="match status" value="1"/>
</dbReference>
<dbReference type="Gene3D" id="3.30.450.350">
    <property type="entry name" value="CHASE domain"/>
    <property type="match status" value="1"/>
</dbReference>
<evidence type="ECO:0000313" key="10">
    <source>
        <dbReference type="EMBL" id="TWI56734.1"/>
    </source>
</evidence>
<dbReference type="SUPFAM" id="SSF55785">
    <property type="entry name" value="PYP-like sensor domain (PAS domain)"/>
    <property type="match status" value="2"/>
</dbReference>
<dbReference type="InterPro" id="IPR000160">
    <property type="entry name" value="GGDEF_dom"/>
</dbReference>
<dbReference type="PROSITE" id="PS50113">
    <property type="entry name" value="PAC"/>
    <property type="match status" value="1"/>
</dbReference>
<evidence type="ECO:0000256" key="3">
    <source>
        <dbReference type="ARBA" id="ARBA00022692"/>
    </source>
</evidence>
<reference evidence="10 11" key="1">
    <citation type="journal article" date="2015" name="Stand. Genomic Sci.">
        <title>Genomic Encyclopedia of Bacterial and Archaeal Type Strains, Phase III: the genomes of soil and plant-associated and newly described type strains.</title>
        <authorList>
            <person name="Whitman W.B."/>
            <person name="Woyke T."/>
            <person name="Klenk H.P."/>
            <person name="Zhou Y."/>
            <person name="Lilburn T.G."/>
            <person name="Beck B.J."/>
            <person name="De Vos P."/>
            <person name="Vandamme P."/>
            <person name="Eisen J.A."/>
            <person name="Garrity G."/>
            <person name="Hugenholtz P."/>
            <person name="Kyrpides N.C."/>
        </authorList>
    </citation>
    <scope>NUCLEOTIDE SEQUENCE [LARGE SCALE GENOMIC DNA]</scope>
    <source>
        <strain evidence="10 11">CGMCC 1.6858</strain>
    </source>
</reference>
<dbReference type="InterPro" id="IPR001610">
    <property type="entry name" value="PAC"/>
</dbReference>
<dbReference type="GO" id="GO:0006355">
    <property type="term" value="P:regulation of DNA-templated transcription"/>
    <property type="evidence" value="ECO:0007669"/>
    <property type="project" value="InterPro"/>
</dbReference>
<evidence type="ECO:0000256" key="4">
    <source>
        <dbReference type="ARBA" id="ARBA00022989"/>
    </source>
</evidence>
<dbReference type="AlphaFoldDB" id="A0A562QJ20"/>
<keyword evidence="4" id="KW-1133">Transmembrane helix</keyword>
<evidence type="ECO:0000256" key="2">
    <source>
        <dbReference type="ARBA" id="ARBA00004533"/>
    </source>
</evidence>
<dbReference type="NCBIfam" id="TIGR00254">
    <property type="entry name" value="GGDEF"/>
    <property type="match status" value="1"/>
</dbReference>
<keyword evidence="3" id="KW-0812">Transmembrane</keyword>
<dbReference type="OrthoDB" id="9813903at2"/>
<dbReference type="GO" id="GO:0005886">
    <property type="term" value="C:plasma membrane"/>
    <property type="evidence" value="ECO:0007669"/>
    <property type="project" value="UniProtKB-SubCell"/>
</dbReference>
<evidence type="ECO:0000259" key="8">
    <source>
        <dbReference type="PROSITE" id="PS50839"/>
    </source>
</evidence>
<evidence type="ECO:0000256" key="1">
    <source>
        <dbReference type="ARBA" id="ARBA00001946"/>
    </source>
</evidence>
<dbReference type="InterPro" id="IPR006189">
    <property type="entry name" value="CHASE_dom"/>
</dbReference>
<dbReference type="PROSITE" id="PS50887">
    <property type="entry name" value="GGDEF"/>
    <property type="match status" value="1"/>
</dbReference>
<dbReference type="InterPro" id="IPR042240">
    <property type="entry name" value="CHASE_sf"/>
</dbReference>
<dbReference type="PANTHER" id="PTHR44757">
    <property type="entry name" value="DIGUANYLATE CYCLASE DGCP"/>
    <property type="match status" value="1"/>
</dbReference>
<comment type="caution">
    <text evidence="10">The sequence shown here is derived from an EMBL/GenBank/DDBJ whole genome shotgun (WGS) entry which is preliminary data.</text>
</comment>
<dbReference type="CDD" id="cd00130">
    <property type="entry name" value="PAS"/>
    <property type="match status" value="2"/>
</dbReference>
<evidence type="ECO:0000313" key="11">
    <source>
        <dbReference type="Proteomes" id="UP000316905"/>
    </source>
</evidence>
<dbReference type="InterPro" id="IPR000700">
    <property type="entry name" value="PAS-assoc_C"/>
</dbReference>
<dbReference type="InterPro" id="IPR029787">
    <property type="entry name" value="Nucleotide_cyclase"/>
</dbReference>
<keyword evidence="5" id="KW-0472">Membrane</keyword>
<dbReference type="SUPFAM" id="SSF55073">
    <property type="entry name" value="Nucleotide cyclase"/>
    <property type="match status" value="1"/>
</dbReference>
<protein>
    <submittedName>
        <fullName evidence="10">PAS domain S-box-containing protein/diguanylate cyclase (GGDEF)-like protein</fullName>
    </submittedName>
</protein>
<feature type="domain" description="PAS" evidence="6">
    <location>
        <begin position="359"/>
        <end position="431"/>
    </location>
</feature>
<dbReference type="InterPro" id="IPR035965">
    <property type="entry name" value="PAS-like_dom_sf"/>
</dbReference>
<dbReference type="SMART" id="SM00091">
    <property type="entry name" value="PAS"/>
    <property type="match status" value="2"/>
</dbReference>
<accession>A0A562QJ20</accession>
<dbReference type="RefSeq" id="WP_145139438.1">
    <property type="nucleotide sequence ID" value="NZ_VLKY01000003.1"/>
</dbReference>
<evidence type="ECO:0000259" key="9">
    <source>
        <dbReference type="PROSITE" id="PS50887"/>
    </source>
</evidence>
<dbReference type="Pfam" id="PF00989">
    <property type="entry name" value="PAS"/>
    <property type="match status" value="1"/>
</dbReference>
<dbReference type="FunFam" id="3.30.70.270:FF:000001">
    <property type="entry name" value="Diguanylate cyclase domain protein"/>
    <property type="match status" value="1"/>
</dbReference>
<dbReference type="EMBL" id="VLKY01000003">
    <property type="protein sequence ID" value="TWI56734.1"/>
    <property type="molecule type" value="Genomic_DNA"/>
</dbReference>